<protein>
    <recommendedName>
        <fullName evidence="7">ATPase AAA-type core domain-containing protein</fullName>
    </recommendedName>
</protein>
<comment type="similarity">
    <text evidence="4">Belongs to the adenylate kinase family.</text>
</comment>
<dbReference type="EMBL" id="QXFT01000107">
    <property type="protein sequence ID" value="KAE9354832.1"/>
    <property type="molecule type" value="Genomic_DNA"/>
</dbReference>
<keyword evidence="1 4" id="KW-0808">Transferase</keyword>
<keyword evidence="6" id="KW-1185">Reference proteome</keyword>
<name>A0A6A4FQU8_9STRA</name>
<evidence type="ECO:0000313" key="5">
    <source>
        <dbReference type="EMBL" id="KAE9354832.1"/>
    </source>
</evidence>
<dbReference type="Proteomes" id="UP000434957">
    <property type="component" value="Unassembled WGS sequence"/>
</dbReference>
<dbReference type="InterPro" id="IPR000850">
    <property type="entry name" value="Adenylat/UMP-CMP_kin"/>
</dbReference>
<evidence type="ECO:0000256" key="2">
    <source>
        <dbReference type="ARBA" id="ARBA00022741"/>
    </source>
</evidence>
<gene>
    <name evidence="5" type="ORF">PR003_g3160</name>
</gene>
<reference evidence="5 6" key="1">
    <citation type="submission" date="2018-08" db="EMBL/GenBank/DDBJ databases">
        <title>Genomic investigation of the strawberry pathogen Phytophthora fragariae indicates pathogenicity is determined by transcriptional variation in three key races.</title>
        <authorList>
            <person name="Adams T.M."/>
            <person name="Armitage A.D."/>
            <person name="Sobczyk M.K."/>
            <person name="Bates H.J."/>
            <person name="Dunwell J.M."/>
            <person name="Nellist C.F."/>
            <person name="Harrison R.J."/>
        </authorList>
    </citation>
    <scope>NUCLEOTIDE SEQUENCE [LARGE SCALE GENOMIC DNA]</scope>
    <source>
        <strain evidence="5 6">SCRP333</strain>
    </source>
</reference>
<evidence type="ECO:0000256" key="1">
    <source>
        <dbReference type="ARBA" id="ARBA00022679"/>
    </source>
</evidence>
<dbReference type="InterPro" id="IPR027417">
    <property type="entry name" value="P-loop_NTPase"/>
</dbReference>
<evidence type="ECO:0000256" key="3">
    <source>
        <dbReference type="ARBA" id="ARBA00022777"/>
    </source>
</evidence>
<sequence>MPHQWWATTPPLFRAICRHRAAEIMVLQLIVKGPPGSGKTTLAKLLCEEFDLDLVATGDLLRENMKAQTTSGR</sequence>
<dbReference type="Pfam" id="PF13207">
    <property type="entry name" value="AAA_17"/>
    <property type="match status" value="1"/>
</dbReference>
<dbReference type="Gene3D" id="3.40.50.300">
    <property type="entry name" value="P-loop containing nucleotide triphosphate hydrolases"/>
    <property type="match status" value="1"/>
</dbReference>
<evidence type="ECO:0000256" key="4">
    <source>
        <dbReference type="RuleBase" id="RU003330"/>
    </source>
</evidence>
<dbReference type="SUPFAM" id="SSF52540">
    <property type="entry name" value="P-loop containing nucleoside triphosphate hydrolases"/>
    <property type="match status" value="1"/>
</dbReference>
<comment type="caution">
    <text evidence="5">The sequence shown here is derived from an EMBL/GenBank/DDBJ whole genome shotgun (WGS) entry which is preliminary data.</text>
</comment>
<dbReference type="PRINTS" id="PR00094">
    <property type="entry name" value="ADENYLTKNASE"/>
</dbReference>
<organism evidence="5 6">
    <name type="scientific">Phytophthora rubi</name>
    <dbReference type="NCBI Taxonomy" id="129364"/>
    <lineage>
        <taxon>Eukaryota</taxon>
        <taxon>Sar</taxon>
        <taxon>Stramenopiles</taxon>
        <taxon>Oomycota</taxon>
        <taxon>Peronosporomycetes</taxon>
        <taxon>Peronosporales</taxon>
        <taxon>Peronosporaceae</taxon>
        <taxon>Phytophthora</taxon>
    </lineage>
</organism>
<dbReference type="GO" id="GO:0006139">
    <property type="term" value="P:nucleobase-containing compound metabolic process"/>
    <property type="evidence" value="ECO:0007669"/>
    <property type="project" value="InterPro"/>
</dbReference>
<accession>A0A6A4FQU8</accession>
<proteinExistence type="inferred from homology"/>
<dbReference type="GO" id="GO:0019205">
    <property type="term" value="F:nucleobase-containing compound kinase activity"/>
    <property type="evidence" value="ECO:0007669"/>
    <property type="project" value="InterPro"/>
</dbReference>
<keyword evidence="2" id="KW-0547">Nucleotide-binding</keyword>
<keyword evidence="3 4" id="KW-0418">Kinase</keyword>
<dbReference type="GO" id="GO:0005524">
    <property type="term" value="F:ATP binding"/>
    <property type="evidence" value="ECO:0007669"/>
    <property type="project" value="InterPro"/>
</dbReference>
<dbReference type="AlphaFoldDB" id="A0A6A4FQU8"/>
<evidence type="ECO:0000313" key="6">
    <source>
        <dbReference type="Proteomes" id="UP000434957"/>
    </source>
</evidence>
<evidence type="ECO:0008006" key="7">
    <source>
        <dbReference type="Google" id="ProtNLM"/>
    </source>
</evidence>